<evidence type="ECO:0000313" key="3">
    <source>
        <dbReference type="Proteomes" id="UP001652740"/>
    </source>
</evidence>
<dbReference type="PANTHER" id="PTHR31697:SF2">
    <property type="entry name" value="INTEGRATOR COMPLEX SUBUNIT 5"/>
    <property type="match status" value="1"/>
</dbReference>
<evidence type="ECO:0000259" key="1">
    <source>
        <dbReference type="Pfam" id="PF14837"/>
    </source>
</evidence>
<organism evidence="3 4">
    <name type="scientific">Galleria mellonella</name>
    <name type="common">Greater wax moth</name>
    <dbReference type="NCBI Taxonomy" id="7137"/>
    <lineage>
        <taxon>Eukaryota</taxon>
        <taxon>Metazoa</taxon>
        <taxon>Ecdysozoa</taxon>
        <taxon>Arthropoda</taxon>
        <taxon>Hexapoda</taxon>
        <taxon>Insecta</taxon>
        <taxon>Pterygota</taxon>
        <taxon>Neoptera</taxon>
        <taxon>Endopterygota</taxon>
        <taxon>Lepidoptera</taxon>
        <taxon>Glossata</taxon>
        <taxon>Ditrysia</taxon>
        <taxon>Pyraloidea</taxon>
        <taxon>Pyralidae</taxon>
        <taxon>Galleriinae</taxon>
        <taxon>Galleria</taxon>
    </lineage>
</organism>
<evidence type="ECO:0000259" key="2">
    <source>
        <dbReference type="Pfam" id="PF14838"/>
    </source>
</evidence>
<dbReference type="InterPro" id="IPR029444">
    <property type="entry name" value="INTS5_C"/>
</dbReference>
<protein>
    <submittedName>
        <fullName evidence="4">Integrator complex subunit 5</fullName>
    </submittedName>
</protein>
<dbReference type="Pfam" id="PF14838">
    <property type="entry name" value="INTS5_C"/>
    <property type="match status" value="1"/>
</dbReference>
<dbReference type="GeneID" id="113511813"/>
<feature type="domain" description="Integrator complex subunit 5 C-terminal" evidence="2">
    <location>
        <begin position="193"/>
        <end position="904"/>
    </location>
</feature>
<feature type="domain" description="Integrator complex subunit 5 N-terminal" evidence="1">
    <location>
        <begin position="10"/>
        <end position="172"/>
    </location>
</feature>
<accession>A0ABM3MI17</accession>
<name>A0ABM3MI17_GALME</name>
<dbReference type="Proteomes" id="UP001652740">
    <property type="component" value="Unplaced"/>
</dbReference>
<gene>
    <name evidence="4" type="primary">LOC113511813</name>
</gene>
<dbReference type="Pfam" id="PF14837">
    <property type="entry name" value="INTS5_N"/>
    <property type="match status" value="1"/>
</dbReference>
<dbReference type="RefSeq" id="XP_052751031.1">
    <property type="nucleotide sequence ID" value="XM_052895071.1"/>
</dbReference>
<dbReference type="InterPro" id="IPR029445">
    <property type="entry name" value="INTS5_N"/>
</dbReference>
<sequence>MNPPNKSTALSADLNNFIYGVAKRSPQNAPELTKIGLTLLKNFPAARDAVLEYFAMVFHDAVNASINQIEYAADVSTHSSLECVNMIGAELGGLGQSWAPFIAPWCINLIMDIATKKSNVPNTTLQSTDPVRVLLDVTTQNLTLLNPEERAKCIDMMLGSWACSWAVGWVGRAEPALVAPRALALGADAARAVLAHLAGHAPARPHIRAALLQLFHEGIEEDSRSEKKREVIPYLLNLASRSDVVLKALTQDIEETLTDEVVERVRAICAASRGAGGAWEGVGPAQLVALLARSHARCLLLLLRHAHSDRTCRQLLEYLLQKLEYESLFPDKTIPLLNSVAEEIDLIREKMLTGNQLEQYSLARILILVCNNLPSEFVNTISYFLQYSRNDTTLALLVRIVSGTISMHIPNDSTDINMDTERYQNLIKTGVEYALRDAMISDTQIKRIFIEDNVPKDQKTYLHYYCLNIIKLLRWENSNQVSHLRSRPFGRAVEASLYAVGGALQQYAGLLRPRPPATCAALPDMPTCHALAHVLDRVDMSGTKAPQPSVEVILKVVQATVKYFFRCLHEKDIMDKLRGVQTACRLLRKLCLHSKLARAIALRELLETAMFREEHAFGSRTSATTSTSISASARDSGDDLLIYLNQKHGPITQLTQSHTSVFHAGIIGKGVRKQNGGGNDGIPPILSTNNELLMGALMSCMDGNSGVVEGATSLSLLLVELVSPDVMYNGLPWPDEDFTKQVSIERELYMRAVLEGCSVSRAALRRAASARPALCLASALLRAVAATLLHRLRAHLATDRHSQSPELARERVALSELLATMTLGQLLPHPLCHMLELAPELTASETVQVLRDCLWNYTRDHVPSPALFTCDSTGLHWRDPSTCKPPATYTDTLRLIIQKRISTLGHLYPIMFLNLEKEVQ</sequence>
<evidence type="ECO:0000313" key="4">
    <source>
        <dbReference type="RefSeq" id="XP_052751031.1"/>
    </source>
</evidence>
<dbReference type="PANTHER" id="PTHR31697">
    <property type="entry name" value="INTEGRATOR COMPLEX SUBUNIT 5"/>
    <property type="match status" value="1"/>
</dbReference>
<keyword evidence="3" id="KW-1185">Reference proteome</keyword>
<dbReference type="InterPro" id="IPR040316">
    <property type="entry name" value="INTS5"/>
</dbReference>
<proteinExistence type="predicted"/>
<reference evidence="4" key="1">
    <citation type="submission" date="2025-08" db="UniProtKB">
        <authorList>
            <consortium name="RefSeq"/>
        </authorList>
    </citation>
    <scope>IDENTIFICATION</scope>
    <source>
        <tissue evidence="4">Whole larvae</tissue>
    </source>
</reference>